<gene>
    <name evidence="2" type="ORF">Tci_901570</name>
</gene>
<feature type="region of interest" description="Disordered" evidence="1">
    <location>
        <begin position="67"/>
        <end position="113"/>
    </location>
</feature>
<organism evidence="2">
    <name type="scientific">Tanacetum cinerariifolium</name>
    <name type="common">Dalmatian daisy</name>
    <name type="synonym">Chrysanthemum cinerariifolium</name>
    <dbReference type="NCBI Taxonomy" id="118510"/>
    <lineage>
        <taxon>Eukaryota</taxon>
        <taxon>Viridiplantae</taxon>
        <taxon>Streptophyta</taxon>
        <taxon>Embryophyta</taxon>
        <taxon>Tracheophyta</taxon>
        <taxon>Spermatophyta</taxon>
        <taxon>Magnoliopsida</taxon>
        <taxon>eudicotyledons</taxon>
        <taxon>Gunneridae</taxon>
        <taxon>Pentapetalae</taxon>
        <taxon>asterids</taxon>
        <taxon>campanulids</taxon>
        <taxon>Asterales</taxon>
        <taxon>Asteraceae</taxon>
        <taxon>Asteroideae</taxon>
        <taxon>Anthemideae</taxon>
        <taxon>Anthemidinae</taxon>
        <taxon>Tanacetum</taxon>
    </lineage>
</organism>
<reference evidence="2" key="1">
    <citation type="journal article" date="2019" name="Sci. Rep.">
        <title>Draft genome of Tanacetum cinerariifolium, the natural source of mosquito coil.</title>
        <authorList>
            <person name="Yamashiro T."/>
            <person name="Shiraishi A."/>
            <person name="Satake H."/>
            <person name="Nakayama K."/>
        </authorList>
    </citation>
    <scope>NUCLEOTIDE SEQUENCE</scope>
</reference>
<feature type="compositionally biased region" description="Basic and acidic residues" evidence="1">
    <location>
        <begin position="87"/>
        <end position="105"/>
    </location>
</feature>
<name>A0A699V6Y2_TANCI</name>
<protein>
    <submittedName>
        <fullName evidence="2">Uncharacterized protein</fullName>
    </submittedName>
</protein>
<sequence length="113" mass="12064">MVFGKQGTHAVQAFRHDVEHGAAVGHGQFLRQLADFQARCTPDAAVIGQLNALDQLEHAGFTGAVTTDDADPLSTGDLPGHLVQQRHGAERKGHIGEFEQGHELLQKPGAHST</sequence>
<proteinExistence type="predicted"/>
<accession>A0A699V6Y2</accession>
<dbReference type="EMBL" id="BKCJ011396376">
    <property type="protein sequence ID" value="GFD29601.1"/>
    <property type="molecule type" value="Genomic_DNA"/>
</dbReference>
<evidence type="ECO:0000313" key="2">
    <source>
        <dbReference type="EMBL" id="GFD29601.1"/>
    </source>
</evidence>
<evidence type="ECO:0000256" key="1">
    <source>
        <dbReference type="SAM" id="MobiDB-lite"/>
    </source>
</evidence>
<dbReference type="AlphaFoldDB" id="A0A699V6Y2"/>
<comment type="caution">
    <text evidence="2">The sequence shown here is derived from an EMBL/GenBank/DDBJ whole genome shotgun (WGS) entry which is preliminary data.</text>
</comment>